<dbReference type="EMBL" id="CP012850">
    <property type="protein sequence ID" value="ALI35699.1"/>
    <property type="molecule type" value="Genomic_DNA"/>
</dbReference>
<name>A0A654LZP6_9ARCH</name>
<gene>
    <name evidence="2" type="ORF">NMY3_01496</name>
</gene>
<evidence type="ECO:0000256" key="1">
    <source>
        <dbReference type="SAM" id="MobiDB-lite"/>
    </source>
</evidence>
<keyword evidence="3" id="KW-1185">Reference proteome</keyword>
<organism evidence="2 3">
    <name type="scientific">Candidatus Nitrosocosmicus oleophilus</name>
    <dbReference type="NCBI Taxonomy" id="1353260"/>
    <lineage>
        <taxon>Archaea</taxon>
        <taxon>Nitrososphaerota</taxon>
        <taxon>Nitrososphaeria</taxon>
        <taxon>Nitrososphaerales</taxon>
        <taxon>Nitrososphaeraceae</taxon>
        <taxon>Candidatus Nitrosocosmicus</taxon>
    </lineage>
</organism>
<proteinExistence type="predicted"/>
<sequence>MANKPIFLIATLFALITSMATAALLSYSMDLENTVYGSAIPKQGEESTGEESTGEESTGEESTGEVQNNSSISDNSSIGNKLPVVNSNSTLITIGCTLGYGYDPNSPNPICVPLDGSEKPGVITCSALGCPYNPPNPNANQPIGSGNSLTK</sequence>
<dbReference type="RefSeq" id="WP_196818119.1">
    <property type="nucleotide sequence ID" value="NZ_CP012850.1"/>
</dbReference>
<dbReference type="KEGG" id="taa:NMY3_01496"/>
<protein>
    <submittedName>
        <fullName evidence="2">Uncharacterized protein</fullName>
    </submittedName>
</protein>
<feature type="compositionally biased region" description="Low complexity" evidence="1">
    <location>
        <begin position="64"/>
        <end position="80"/>
    </location>
</feature>
<dbReference type="AlphaFoldDB" id="A0A654LZP6"/>
<dbReference type="GeneID" id="60421547"/>
<evidence type="ECO:0000313" key="2">
    <source>
        <dbReference type="EMBL" id="ALI35699.1"/>
    </source>
</evidence>
<feature type="region of interest" description="Disordered" evidence="1">
    <location>
        <begin position="40"/>
        <end position="81"/>
    </location>
</feature>
<accession>A0A654LZP6</accession>
<evidence type="ECO:0000313" key="3">
    <source>
        <dbReference type="Proteomes" id="UP000058925"/>
    </source>
</evidence>
<reference evidence="3" key="1">
    <citation type="submission" date="2015-10" db="EMBL/GenBank/DDBJ databases">
        <title>Niche specialization of a soil ammonia-oxidizing archaeon, Candidatus Nitrosocosmicus oleophilus.</title>
        <authorList>
            <person name="Jung M.-Y."/>
            <person name="Rhee S.-K."/>
        </authorList>
    </citation>
    <scope>NUCLEOTIDE SEQUENCE [LARGE SCALE GENOMIC DNA]</scope>
    <source>
        <strain evidence="3">MY3</strain>
    </source>
</reference>
<dbReference type="Proteomes" id="UP000058925">
    <property type="component" value="Chromosome"/>
</dbReference>
<feature type="compositionally biased region" description="Acidic residues" evidence="1">
    <location>
        <begin position="47"/>
        <end position="63"/>
    </location>
</feature>